<dbReference type="EMBL" id="JAPCWZ010000007">
    <property type="protein sequence ID" value="KAK8856263.1"/>
    <property type="molecule type" value="Genomic_DNA"/>
</dbReference>
<organism evidence="1 2">
    <name type="scientific">Apiospora arundinis</name>
    <dbReference type="NCBI Taxonomy" id="335852"/>
    <lineage>
        <taxon>Eukaryota</taxon>
        <taxon>Fungi</taxon>
        <taxon>Dikarya</taxon>
        <taxon>Ascomycota</taxon>
        <taxon>Pezizomycotina</taxon>
        <taxon>Sordariomycetes</taxon>
        <taxon>Xylariomycetidae</taxon>
        <taxon>Amphisphaeriales</taxon>
        <taxon>Apiosporaceae</taxon>
        <taxon>Apiospora</taxon>
    </lineage>
</organism>
<reference evidence="1 2" key="1">
    <citation type="journal article" date="2024" name="IMA Fungus">
        <title>Apiospora arundinis, a panoply of carbohydrate-active enzymes and secondary metabolites.</title>
        <authorList>
            <person name="Sorensen T."/>
            <person name="Petersen C."/>
            <person name="Muurmann A.T."/>
            <person name="Christiansen J.V."/>
            <person name="Brundto M.L."/>
            <person name="Overgaard C.K."/>
            <person name="Boysen A.T."/>
            <person name="Wollenberg R.D."/>
            <person name="Larsen T.O."/>
            <person name="Sorensen J.L."/>
            <person name="Nielsen K.L."/>
            <person name="Sondergaard T.E."/>
        </authorList>
    </citation>
    <scope>NUCLEOTIDE SEQUENCE [LARGE SCALE GENOMIC DNA]</scope>
    <source>
        <strain evidence="1 2">AAU 773</strain>
    </source>
</reference>
<proteinExistence type="predicted"/>
<dbReference type="Proteomes" id="UP001390339">
    <property type="component" value="Unassembled WGS sequence"/>
</dbReference>
<name>A0ABR2I2E5_9PEZI</name>
<gene>
    <name evidence="1" type="ORF">PGQ11_012175</name>
</gene>
<accession>A0ABR2I2E5</accession>
<protein>
    <submittedName>
        <fullName evidence="1">Benzoate 4-monooxygenase cytochrome P450</fullName>
    </submittedName>
</protein>
<comment type="caution">
    <text evidence="1">The sequence shown here is derived from an EMBL/GenBank/DDBJ whole genome shotgun (WGS) entry which is preliminary data.</text>
</comment>
<sequence>MYNEDLRGSDVPLVLERVLSQTLHIADKGAARLSVYGAFTSQDWAWAWQNAMGDIVRGLLENSYNKPWESTISKVMCAVRSCVDWGLYGPKTTEDRERCALWGLLEKFERSEWQEEEQDNNDEGVFYTEGADLYLDLRNLFQDESQGEHLDRGEVLVEILRALDQLASLLASAAYNILLHPLRHVPGPFFARESGLPSWYHAYRGDRHIWHVERWHQLLVEGSGTEWSAPIDLSESLDKLSFDVMGDLSFGKSFDVKEGGKNSFKSIPYNIMQYLRFCYPI</sequence>
<keyword evidence="2" id="KW-1185">Reference proteome</keyword>
<evidence type="ECO:0000313" key="1">
    <source>
        <dbReference type="EMBL" id="KAK8856263.1"/>
    </source>
</evidence>
<evidence type="ECO:0000313" key="2">
    <source>
        <dbReference type="Proteomes" id="UP001390339"/>
    </source>
</evidence>